<dbReference type="InterPro" id="IPR017896">
    <property type="entry name" value="4Fe4S_Fe-S-bd"/>
</dbReference>
<reference evidence="2" key="1">
    <citation type="journal article" date="2005" name="Int. J. Syst. Evol. Microbiol.">
        <title>Methanofollis formosanus sp. nov., isolated from a fish pond.</title>
        <authorList>
            <person name="Wu S.Y."/>
            <person name="Chen S.C."/>
            <person name="Lai M.C."/>
        </authorList>
    </citation>
    <scope>NUCLEOTIDE SEQUENCE</scope>
    <source>
        <strain evidence="2">ML15</strain>
    </source>
</reference>
<evidence type="ECO:0000313" key="2">
    <source>
        <dbReference type="EMBL" id="QYZ78271.1"/>
    </source>
</evidence>
<gene>
    <name evidence="2" type="ORF">E2N92_01905</name>
</gene>
<evidence type="ECO:0000313" key="3">
    <source>
        <dbReference type="Proteomes" id="UP000826709"/>
    </source>
</evidence>
<dbReference type="PROSITE" id="PS00198">
    <property type="entry name" value="4FE4S_FER_1"/>
    <property type="match status" value="1"/>
</dbReference>
<keyword evidence="3" id="KW-1185">Reference proteome</keyword>
<dbReference type="PROSITE" id="PS51379">
    <property type="entry name" value="4FE4S_FER_2"/>
    <property type="match status" value="1"/>
</dbReference>
<dbReference type="RefSeq" id="WP_220682016.1">
    <property type="nucleotide sequence ID" value="NZ_CP037968.1"/>
</dbReference>
<evidence type="ECO:0000259" key="1">
    <source>
        <dbReference type="PROSITE" id="PS51379"/>
    </source>
</evidence>
<proteinExistence type="predicted"/>
<dbReference type="GO" id="GO:0016491">
    <property type="term" value="F:oxidoreductase activity"/>
    <property type="evidence" value="ECO:0007669"/>
    <property type="project" value="UniProtKB-ARBA"/>
</dbReference>
<feature type="domain" description="4Fe-4S ferredoxin-type" evidence="1">
    <location>
        <begin position="164"/>
        <end position="193"/>
    </location>
</feature>
<dbReference type="AlphaFoldDB" id="A0A8G1EFM6"/>
<protein>
    <submittedName>
        <fullName evidence="2">Epoxyqueuosine reductase</fullName>
    </submittedName>
</protein>
<sequence>MHSGSPPLQKSRKSLEYILHTEGVEFSATLAVAECSAPEGYHPRNVLPSAKTVIIFGLEIPAETFSLASREKTERLHRVIGRLDEIAILLVKALEEEGYSSIAVPSFFPVRVRDRRIGGYLSLKHLAAEAGLGSIGQNTLLITARSGNRVALGAVVTEKELHLEGPAVPPPQCRRCNRCIKACPTGALTEEGVDVLRCRNVTHAIPAPVRPLFGVLFKSRAGAPLAEWLINCMAWDAEMVCSRCLTACPYFRESGAG</sequence>
<organism evidence="2 3">
    <name type="scientific">Methanofollis formosanus</name>
    <dbReference type="NCBI Taxonomy" id="299308"/>
    <lineage>
        <taxon>Archaea</taxon>
        <taxon>Methanobacteriati</taxon>
        <taxon>Methanobacteriota</taxon>
        <taxon>Stenosarchaea group</taxon>
        <taxon>Methanomicrobia</taxon>
        <taxon>Methanomicrobiales</taxon>
        <taxon>Methanomicrobiaceae</taxon>
        <taxon>Methanofollis</taxon>
    </lineage>
</organism>
<dbReference type="PANTHER" id="PTHR42827:SF1">
    <property type="entry name" value="IRON-SULFUR CLUSTER-BINDING PROTEIN"/>
    <property type="match status" value="1"/>
</dbReference>
<reference evidence="2" key="2">
    <citation type="submission" date="2019-03" db="EMBL/GenBank/DDBJ databases">
        <authorList>
            <person name="Chen S.-C."/>
            <person name="Wu S.-Y."/>
            <person name="Lai M.-C."/>
        </authorList>
    </citation>
    <scope>NUCLEOTIDE SEQUENCE</scope>
    <source>
        <strain evidence="2">ML15</strain>
    </source>
</reference>
<accession>A0A8G1EFM6</accession>
<dbReference type="InterPro" id="IPR017900">
    <property type="entry name" value="4Fe4S_Fe_S_CS"/>
</dbReference>
<dbReference type="PANTHER" id="PTHR42827">
    <property type="entry name" value="IRON-SULFUR CLUSTER-BINDING PROTEIN-RELATED"/>
    <property type="match status" value="1"/>
</dbReference>
<dbReference type="KEGG" id="mfk:E2N92_01905"/>
<dbReference type="Proteomes" id="UP000826709">
    <property type="component" value="Chromosome"/>
</dbReference>
<dbReference type="EMBL" id="CP037968">
    <property type="protein sequence ID" value="QYZ78271.1"/>
    <property type="molecule type" value="Genomic_DNA"/>
</dbReference>
<name>A0A8G1EFM6_9EURY</name>
<dbReference type="SUPFAM" id="SSF54862">
    <property type="entry name" value="4Fe-4S ferredoxins"/>
    <property type="match status" value="1"/>
</dbReference>
<dbReference type="OrthoDB" id="107399at2157"/>